<dbReference type="Proteomes" id="UP000235965">
    <property type="component" value="Unassembled WGS sequence"/>
</dbReference>
<evidence type="ECO:0000256" key="2">
    <source>
        <dbReference type="ARBA" id="ARBA00022771"/>
    </source>
</evidence>
<sequence>MSKSQTPPGGLKGPWQSHNQHHQQKPQQKMQQQPSHHQHPPPLLQQHPLPAQQHPSPPQQHPPPPQHTSPPQQHPPPPPPEQQQQEQEQELEQEQEQQQPPPPPLPPPPLPHEQQNVQKSDQESQLKDGIANQTPVQQNSNGADLSVRKHTLNENGGDNGSSLPDKKKPVLPKELTSKFGPLKCDLCKVSVNSTVQAKMHYTGKQHDKKVTQFLANWSQETGEPIPLRLKDGASAPKKARVDPRYLYCSVCDLALTSQQHAEQHFMGRNHQRALEGHAPLKAGYFNKETGRWQRYPLSEKSEPAGRYPVSPQATDHHGLLDSLPDPSSAKKGRFFCDLCQVAATSQDQLDMHFNGSKHKKAEKAAGGAALAGIWKAPAPVVVPIPPPVPTDSILASVIKTEDSTSRKAGIKDYSIYRTPSGQFYCQPCNLTLNSEAQFAQHCESKKHKFKLATVKKPYLNKSLGRIGT</sequence>
<comment type="caution">
    <text evidence="7">The sequence shown here is derived from an EMBL/GenBank/DDBJ whole genome shotgun (WGS) entry which is preliminary data.</text>
</comment>
<feature type="compositionally biased region" description="Polar residues" evidence="4">
    <location>
        <begin position="153"/>
        <end position="162"/>
    </location>
</feature>
<dbReference type="InterPro" id="IPR036236">
    <property type="entry name" value="Znf_C2H2_sf"/>
</dbReference>
<dbReference type="InterPro" id="IPR052644">
    <property type="entry name" value="ZMAT3"/>
</dbReference>
<feature type="domain" description="C2H2-type" evidence="5">
    <location>
        <begin position="246"/>
        <end position="270"/>
    </location>
</feature>
<accession>A0A2J7QUU3</accession>
<feature type="domain" description="C2H2-type" evidence="5">
    <location>
        <begin position="334"/>
        <end position="358"/>
    </location>
</feature>
<evidence type="ECO:0000259" key="5">
    <source>
        <dbReference type="SMART" id="SM00355"/>
    </source>
</evidence>
<dbReference type="InterPro" id="IPR003604">
    <property type="entry name" value="Matrin/U1-like-C_Znf_C2H2"/>
</dbReference>
<keyword evidence="8" id="KW-1185">Reference proteome</keyword>
<dbReference type="InParanoid" id="A0A2J7QUU3"/>
<feature type="region of interest" description="Disordered" evidence="4">
    <location>
        <begin position="300"/>
        <end position="319"/>
    </location>
</feature>
<feature type="domain" description="U1-type" evidence="6">
    <location>
        <begin position="331"/>
        <end position="365"/>
    </location>
</feature>
<evidence type="ECO:0000259" key="6">
    <source>
        <dbReference type="SMART" id="SM00451"/>
    </source>
</evidence>
<dbReference type="SUPFAM" id="SSF57667">
    <property type="entry name" value="beta-beta-alpha zinc fingers"/>
    <property type="match status" value="4"/>
</dbReference>
<dbReference type="GO" id="GO:0003676">
    <property type="term" value="F:nucleic acid binding"/>
    <property type="evidence" value="ECO:0007669"/>
    <property type="project" value="InterPro"/>
</dbReference>
<feature type="compositionally biased region" description="Polar residues" evidence="4">
    <location>
        <begin position="131"/>
        <end position="143"/>
    </location>
</feature>
<evidence type="ECO:0000313" key="8">
    <source>
        <dbReference type="Proteomes" id="UP000235965"/>
    </source>
</evidence>
<feature type="domain" description="U1-type" evidence="6">
    <location>
        <begin position="179"/>
        <end position="213"/>
    </location>
</feature>
<dbReference type="GO" id="GO:0008270">
    <property type="term" value="F:zinc ion binding"/>
    <property type="evidence" value="ECO:0007669"/>
    <property type="project" value="InterPro"/>
</dbReference>
<proteinExistence type="predicted"/>
<feature type="domain" description="C2H2-type" evidence="5">
    <location>
        <begin position="423"/>
        <end position="447"/>
    </location>
</feature>
<dbReference type="STRING" id="105785.A0A2J7QUU3"/>
<dbReference type="AlphaFoldDB" id="A0A2J7QUU3"/>
<dbReference type="SMART" id="SM00451">
    <property type="entry name" value="ZnF_U1"/>
    <property type="match status" value="4"/>
</dbReference>
<feature type="domain" description="U1-type" evidence="6">
    <location>
        <begin position="420"/>
        <end position="454"/>
    </location>
</feature>
<dbReference type="InterPro" id="IPR013087">
    <property type="entry name" value="Znf_C2H2_type"/>
</dbReference>
<evidence type="ECO:0000313" key="7">
    <source>
        <dbReference type="EMBL" id="PNF32353.1"/>
    </source>
</evidence>
<dbReference type="PANTHER" id="PTHR46786:SF1">
    <property type="entry name" value="ZINC FINGER MATRIN-TYPE PROTEIN 3"/>
    <property type="match status" value="1"/>
</dbReference>
<feature type="region of interest" description="Disordered" evidence="4">
    <location>
        <begin position="1"/>
        <end position="172"/>
    </location>
</feature>
<evidence type="ECO:0000256" key="4">
    <source>
        <dbReference type="SAM" id="MobiDB-lite"/>
    </source>
</evidence>
<feature type="domain" description="C2H2-type" evidence="5">
    <location>
        <begin position="182"/>
        <end position="206"/>
    </location>
</feature>
<feature type="compositionally biased region" description="Pro residues" evidence="4">
    <location>
        <begin position="55"/>
        <end position="81"/>
    </location>
</feature>
<evidence type="ECO:0008006" key="9">
    <source>
        <dbReference type="Google" id="ProtNLM"/>
    </source>
</evidence>
<dbReference type="OrthoDB" id="434647at2759"/>
<keyword evidence="1" id="KW-0479">Metal-binding</keyword>
<feature type="compositionally biased region" description="Low complexity" evidence="4">
    <location>
        <begin position="44"/>
        <end position="54"/>
    </location>
</feature>
<reference evidence="7 8" key="1">
    <citation type="submission" date="2017-12" db="EMBL/GenBank/DDBJ databases">
        <title>Hemimetabolous genomes reveal molecular basis of termite eusociality.</title>
        <authorList>
            <person name="Harrison M.C."/>
            <person name="Jongepier E."/>
            <person name="Robertson H.M."/>
            <person name="Arning N."/>
            <person name="Bitard-Feildel T."/>
            <person name="Chao H."/>
            <person name="Childers C.P."/>
            <person name="Dinh H."/>
            <person name="Doddapaneni H."/>
            <person name="Dugan S."/>
            <person name="Gowin J."/>
            <person name="Greiner C."/>
            <person name="Han Y."/>
            <person name="Hu H."/>
            <person name="Hughes D.S.T."/>
            <person name="Huylmans A.-K."/>
            <person name="Kemena C."/>
            <person name="Kremer L.P.M."/>
            <person name="Lee S.L."/>
            <person name="Lopez-Ezquerra A."/>
            <person name="Mallet L."/>
            <person name="Monroy-Kuhn J.M."/>
            <person name="Moser A."/>
            <person name="Murali S.C."/>
            <person name="Muzny D.M."/>
            <person name="Otani S."/>
            <person name="Piulachs M.-D."/>
            <person name="Poelchau M."/>
            <person name="Qu J."/>
            <person name="Schaub F."/>
            <person name="Wada-Katsumata A."/>
            <person name="Worley K.C."/>
            <person name="Xie Q."/>
            <person name="Ylla G."/>
            <person name="Poulsen M."/>
            <person name="Gibbs R.A."/>
            <person name="Schal C."/>
            <person name="Richards S."/>
            <person name="Belles X."/>
            <person name="Korb J."/>
            <person name="Bornberg-Bauer E."/>
        </authorList>
    </citation>
    <scope>NUCLEOTIDE SEQUENCE [LARGE SCALE GENOMIC DNA]</scope>
    <source>
        <tissue evidence="7">Whole body</tissue>
    </source>
</reference>
<evidence type="ECO:0000256" key="1">
    <source>
        <dbReference type="ARBA" id="ARBA00022723"/>
    </source>
</evidence>
<dbReference type="Pfam" id="PF12171">
    <property type="entry name" value="zf-C2H2_jaz"/>
    <property type="match status" value="1"/>
</dbReference>
<dbReference type="Gene3D" id="3.30.160.60">
    <property type="entry name" value="Classic Zinc Finger"/>
    <property type="match status" value="4"/>
</dbReference>
<dbReference type="PANTHER" id="PTHR46786">
    <property type="entry name" value="ZINC FINGER MATRIN-TYPE PROTEIN 3"/>
    <property type="match status" value="1"/>
</dbReference>
<dbReference type="EMBL" id="NEVH01010480">
    <property type="protein sequence ID" value="PNF32353.1"/>
    <property type="molecule type" value="Genomic_DNA"/>
</dbReference>
<keyword evidence="3" id="KW-0862">Zinc</keyword>
<protein>
    <recommendedName>
        <fullName evidence="9">Zinc finger matrin-type protein 3</fullName>
    </recommendedName>
</protein>
<keyword evidence="2" id="KW-0863">Zinc-finger</keyword>
<dbReference type="SMART" id="SM00355">
    <property type="entry name" value="ZnF_C2H2"/>
    <property type="match status" value="4"/>
</dbReference>
<gene>
    <name evidence="7" type="ORF">B7P43_G10092</name>
</gene>
<dbReference type="FunCoup" id="A0A2J7QUU3">
    <property type="interactions" value="175"/>
</dbReference>
<evidence type="ECO:0000256" key="3">
    <source>
        <dbReference type="ARBA" id="ARBA00022833"/>
    </source>
</evidence>
<dbReference type="InterPro" id="IPR022755">
    <property type="entry name" value="Znf_C2H2_jaz"/>
</dbReference>
<organism evidence="7 8">
    <name type="scientific">Cryptotermes secundus</name>
    <dbReference type="NCBI Taxonomy" id="105785"/>
    <lineage>
        <taxon>Eukaryota</taxon>
        <taxon>Metazoa</taxon>
        <taxon>Ecdysozoa</taxon>
        <taxon>Arthropoda</taxon>
        <taxon>Hexapoda</taxon>
        <taxon>Insecta</taxon>
        <taxon>Pterygota</taxon>
        <taxon>Neoptera</taxon>
        <taxon>Polyneoptera</taxon>
        <taxon>Dictyoptera</taxon>
        <taxon>Blattodea</taxon>
        <taxon>Blattoidea</taxon>
        <taxon>Termitoidae</taxon>
        <taxon>Kalotermitidae</taxon>
        <taxon>Cryptotermitinae</taxon>
        <taxon>Cryptotermes</taxon>
    </lineage>
</organism>
<feature type="domain" description="U1-type" evidence="6">
    <location>
        <begin position="243"/>
        <end position="277"/>
    </location>
</feature>
<dbReference type="Pfam" id="PF12874">
    <property type="entry name" value="zf-met"/>
    <property type="match status" value="3"/>
</dbReference>
<name>A0A2J7QUU3_9NEOP</name>
<feature type="compositionally biased region" description="Low complexity" evidence="4">
    <location>
        <begin position="25"/>
        <end position="35"/>
    </location>
</feature>
<feature type="compositionally biased region" description="Pro residues" evidence="4">
    <location>
        <begin position="99"/>
        <end position="111"/>
    </location>
</feature>